<gene>
    <name evidence="1" type="ORF">Poly21_37010</name>
</gene>
<dbReference type="EMBL" id="SJPU01000002">
    <property type="protein sequence ID" value="TWU16496.1"/>
    <property type="molecule type" value="Genomic_DNA"/>
</dbReference>
<evidence type="ECO:0000313" key="2">
    <source>
        <dbReference type="Proteomes" id="UP000319908"/>
    </source>
</evidence>
<dbReference type="AlphaFoldDB" id="A0A5C6BYX9"/>
<evidence type="ECO:0000313" key="1">
    <source>
        <dbReference type="EMBL" id="TWU16496.1"/>
    </source>
</evidence>
<organism evidence="1 2">
    <name type="scientific">Allorhodopirellula heiligendammensis</name>
    <dbReference type="NCBI Taxonomy" id="2714739"/>
    <lineage>
        <taxon>Bacteria</taxon>
        <taxon>Pseudomonadati</taxon>
        <taxon>Planctomycetota</taxon>
        <taxon>Planctomycetia</taxon>
        <taxon>Pirellulales</taxon>
        <taxon>Pirellulaceae</taxon>
        <taxon>Allorhodopirellula</taxon>
    </lineage>
</organism>
<keyword evidence="2" id="KW-1185">Reference proteome</keyword>
<comment type="caution">
    <text evidence="1">The sequence shown here is derived from an EMBL/GenBank/DDBJ whole genome shotgun (WGS) entry which is preliminary data.</text>
</comment>
<protein>
    <submittedName>
        <fullName evidence="1">Uncharacterized protein</fullName>
    </submittedName>
</protein>
<dbReference type="Proteomes" id="UP000319908">
    <property type="component" value="Unassembled WGS sequence"/>
</dbReference>
<reference evidence="1 2" key="1">
    <citation type="journal article" date="2020" name="Antonie Van Leeuwenhoek">
        <title>Rhodopirellula heiligendammensis sp. nov., Rhodopirellula pilleata sp. nov., and Rhodopirellula solitaria sp. nov. isolated from natural or artificial marine surfaces in Northern Germany and California, USA, and emended description of the genus Rhodopirellula.</title>
        <authorList>
            <person name="Kallscheuer N."/>
            <person name="Wiegand S."/>
            <person name="Jogler M."/>
            <person name="Boedeker C."/>
            <person name="Peeters S.H."/>
            <person name="Rast P."/>
            <person name="Heuer A."/>
            <person name="Jetten M.S.M."/>
            <person name="Rohde M."/>
            <person name="Jogler C."/>
        </authorList>
    </citation>
    <scope>NUCLEOTIDE SEQUENCE [LARGE SCALE GENOMIC DNA]</scope>
    <source>
        <strain evidence="1 2">Poly21</strain>
    </source>
</reference>
<sequence>MKFRSPYRFRSIFDAVRGHWRRGLLESPQQHDHHRQSHSTLHEPWIPRVRVLEPRIVLNATAELMGTGDLLISGDATDDVVDVTLNTAGEIEIFDANGLVPIRIGTDGAGNPITTNSLDPSKITSNRLTANLGAGNDSLRIDVPVGLNVSADGGIGSDSLDISLNADASNLSSNTLILTAEDIRVDGGGDDIDFATSTLLSDGAGGLITIDNANQIRLGEIDVVDGSLQIGDVGAPVTDAISQAAGTGISADLVSIYAAGDVDLSSTANSVDTIDLFLDAGVSGVADGNIHLVANTIHVDGGGDDIDFATSTLLSDGAGGLITIDNANQIRLGEIDVVDGSLQIGDVGAPVSDAISQAAGTGISADLVSIYAAGDVDLSSTANSIDTIDLFLDAGVSGVADGNIHLVANTIHVDGGGDDIDFATSTLLSDGAGGLITIDNANQIRLGEIDVVDGSLQIGDVGAPVSDAISQAAGTGISADLVSIYAAGDVDLSSTGNSIGTVDRIVSGGTVDVHSNVNGLPGATLTVHQIETASGGARGDINISVTGSLDLVSTTIGNDNVLNTENGEINIVASGDIRILDQGVVNDGSGGDREIIAGGDNGRLMMSAGNAWIAGDSIQIYASQVSDAAVRINAPSVVIGNDFEINTGNGVGIAHRFAPRPELTVVAPGQIQPVYPGVITDPTNPNYVKIETAFYDVESIETDILTQANENDASGVLSIDIGAAGENGLSLFIDWGGISNRFEQLDNLPGDHTRVDVSHVYLESDILNSTLNGRGSATDPLAVRFAVSHHASIVVTGDSVEQTVPANQIATAGGPTLQNSVPGRLISSTDNPLTAPLESGRAFFVIPRVNVPMAFFPVRDVLPEPIEPTPPVILTSSVQLSSVVVDTVESSASPPSIRDEYFQLRTLSPDPNGEDLIEPIRLPDSILAEDRLDELFAELPDGAYEIDYVIGNSEERLILRVDLRGGKAIIVENEIEGAPLELEVLDLPGQIEMLDTVPANELDDGSR</sequence>
<name>A0A5C6BYX9_9BACT</name>
<proteinExistence type="predicted"/>
<accession>A0A5C6BYX9</accession>